<dbReference type="GeneID" id="25915695"/>
<proteinExistence type="predicted"/>
<dbReference type="OrthoDB" id="17907at2759"/>
<dbReference type="GO" id="GO:0010499">
    <property type="term" value="P:proteasomal ubiquitin-independent protein catabolic process"/>
    <property type="evidence" value="ECO:0007669"/>
    <property type="project" value="TreeGrafter"/>
</dbReference>
<dbReference type="EMBL" id="KQ247342">
    <property type="protein sequence ID" value="KNC72254.1"/>
    <property type="molecule type" value="Genomic_DNA"/>
</dbReference>
<reference evidence="2 3" key="1">
    <citation type="submission" date="2011-02" db="EMBL/GenBank/DDBJ databases">
        <title>The Genome Sequence of Sphaeroforma arctica JP610.</title>
        <authorList>
            <consortium name="The Broad Institute Genome Sequencing Platform"/>
            <person name="Russ C."/>
            <person name="Cuomo C."/>
            <person name="Young S.K."/>
            <person name="Zeng Q."/>
            <person name="Gargeya S."/>
            <person name="Alvarado L."/>
            <person name="Berlin A."/>
            <person name="Chapman S.B."/>
            <person name="Chen Z."/>
            <person name="Freedman E."/>
            <person name="Gellesch M."/>
            <person name="Goldberg J."/>
            <person name="Griggs A."/>
            <person name="Gujja S."/>
            <person name="Heilman E."/>
            <person name="Heiman D."/>
            <person name="Howarth C."/>
            <person name="Mehta T."/>
            <person name="Neiman D."/>
            <person name="Pearson M."/>
            <person name="Roberts A."/>
            <person name="Saif S."/>
            <person name="Shea T."/>
            <person name="Shenoy N."/>
            <person name="Sisk P."/>
            <person name="Stolte C."/>
            <person name="Sykes S."/>
            <person name="White J."/>
            <person name="Yandava C."/>
            <person name="Burger G."/>
            <person name="Gray M.W."/>
            <person name="Holland P.W.H."/>
            <person name="King N."/>
            <person name="Lang F.B.F."/>
            <person name="Roger A.J."/>
            <person name="Ruiz-Trillo I."/>
            <person name="Haas B."/>
            <person name="Nusbaum C."/>
            <person name="Birren B."/>
        </authorList>
    </citation>
    <scope>NUCLEOTIDE SEQUENCE [LARGE SCALE GENOMIC DNA]</scope>
    <source>
        <strain evidence="2 3">JP610</strain>
    </source>
</reference>
<dbReference type="GO" id="GO:0005829">
    <property type="term" value="C:cytosol"/>
    <property type="evidence" value="ECO:0007669"/>
    <property type="project" value="TreeGrafter"/>
</dbReference>
<dbReference type="InterPro" id="IPR032430">
    <property type="entry name" value="Blm10_mid"/>
</dbReference>
<feature type="domain" description="Proteasome activator Blm10 middle HEAT repeats region" evidence="1">
    <location>
        <begin position="9"/>
        <end position="98"/>
    </location>
</feature>
<sequence length="99" mass="11060">VCSHHSAPAKSSQKTATAQIEANFSQSLRDLCLVFFAQLSPDIYAECLDRVFRYVTSSLVMKAMKPIGYMCEALVTAQPQIALKRFIPFLTDRISSSIR</sequence>
<organism evidence="2 3">
    <name type="scientific">Sphaeroforma arctica JP610</name>
    <dbReference type="NCBI Taxonomy" id="667725"/>
    <lineage>
        <taxon>Eukaryota</taxon>
        <taxon>Ichthyosporea</taxon>
        <taxon>Ichthyophonida</taxon>
        <taxon>Sphaeroforma</taxon>
    </lineage>
</organism>
<dbReference type="InterPro" id="IPR035309">
    <property type="entry name" value="PSME4"/>
</dbReference>
<dbReference type="PANTHER" id="PTHR32170">
    <property type="entry name" value="PROTEASOME ACTIVATOR COMPLEX SUBUNIT 4"/>
    <property type="match status" value="1"/>
</dbReference>
<dbReference type="GO" id="GO:0016504">
    <property type="term" value="F:peptidase activator activity"/>
    <property type="evidence" value="ECO:0007669"/>
    <property type="project" value="InterPro"/>
</dbReference>
<gene>
    <name evidence="2" type="ORF">SARC_15191</name>
</gene>
<evidence type="ECO:0000313" key="2">
    <source>
        <dbReference type="EMBL" id="KNC72254.1"/>
    </source>
</evidence>
<protein>
    <recommendedName>
        <fullName evidence="1">Proteasome activator Blm10 middle HEAT repeats region domain-containing protein</fullName>
    </recommendedName>
</protein>
<feature type="non-terminal residue" evidence="2">
    <location>
        <position position="1"/>
    </location>
</feature>
<dbReference type="GO" id="GO:0005634">
    <property type="term" value="C:nucleus"/>
    <property type="evidence" value="ECO:0007669"/>
    <property type="project" value="TreeGrafter"/>
</dbReference>
<dbReference type="Proteomes" id="UP000054560">
    <property type="component" value="Unassembled WGS sequence"/>
</dbReference>
<dbReference type="PANTHER" id="PTHR32170:SF3">
    <property type="entry name" value="PROTEASOME ACTIVATOR COMPLEX SUBUNIT 4"/>
    <property type="match status" value="1"/>
</dbReference>
<dbReference type="RefSeq" id="XP_014146156.1">
    <property type="nucleotide sequence ID" value="XM_014290681.1"/>
</dbReference>
<dbReference type="Pfam" id="PF16507">
    <property type="entry name" value="HEAT_PSME4_mid"/>
    <property type="match status" value="1"/>
</dbReference>
<accession>A0A0L0F6J4</accession>
<keyword evidence="3" id="KW-1185">Reference proteome</keyword>
<dbReference type="GO" id="GO:0070628">
    <property type="term" value="F:proteasome binding"/>
    <property type="evidence" value="ECO:0007669"/>
    <property type="project" value="InterPro"/>
</dbReference>
<dbReference type="AlphaFoldDB" id="A0A0L0F6J4"/>
<evidence type="ECO:0000259" key="1">
    <source>
        <dbReference type="Pfam" id="PF16507"/>
    </source>
</evidence>
<name>A0A0L0F6J4_9EUKA</name>
<evidence type="ECO:0000313" key="3">
    <source>
        <dbReference type="Proteomes" id="UP000054560"/>
    </source>
</evidence>